<evidence type="ECO:0000259" key="12">
    <source>
        <dbReference type="PROSITE" id="PS51175"/>
    </source>
</evidence>
<evidence type="ECO:0000256" key="4">
    <source>
        <dbReference type="ARBA" id="ARBA00022729"/>
    </source>
</evidence>
<evidence type="ECO:0000256" key="9">
    <source>
        <dbReference type="ARBA" id="ARBA00023295"/>
    </source>
</evidence>
<dbReference type="Gene3D" id="1.50.10.10">
    <property type="match status" value="1"/>
</dbReference>
<sequence>MKAKSTLLKILCCCFFTVSALFQSYAQNRPFPQQIDWNGCIKPNNVSQQQMNTSVQNMYNYWKSNFLKPTNLPGGYYVKGGCTGCTVPSKGTSEGHGYGMIITALMGGYDTQAKIYFDGLYKFFDTHRSTINAELMGWNVAVDERTNSFSSAADGDMDIAYALLLAHYQWGSGGSINYLQEAKDMITRGIKVSLIHPSSLRVMMGDWDNNALETRSSDWMTAHLRAYQKATGDVFWDNVANRVYQMIDQLNTNNLGILPDFVDGNPARPDANNATGEPNSQDYYWNACRTPMRISTDFAHYGTEAAKTQSNRFVNWAKTDIGTNFGRFASGYNVNGQVVGSRYGPAAFVAPLVVASITNSANQNFLNVGWNYIKNKQEDYYGASINLLSMLVISGNWWVPEPETVNNQPPTVNITAPTNGSTYNAPASIQINVTASDQDGSISKVEFYNGSTKIGQDVTAPYTYNWKNIASGSYTLTAKATDNQGASKTSSPIFITVNTTSQQAPYEGTLWSIPGKIEAENYDLGGQNVAFNDVTDANEGGSYRNDLVDIEPCSEGGYNVGWIKSGEWLEYTVNVAESKTYILESRVAAISEGRRFHVEIDGQDVSGLINVPNTNGWQNWQTVTSNVFLNKGQQVLRIVMDSNDFNLNRLEFFNADTPVNQLPVCSITNPLDNQIFEEGSQVAIKANATDSDGRITKVEFFRNSTLISTDSSVPYEYTISSIQEGTYSLTIKAYDDQGAFTVSSPVSITVNRPGGGSTCSAAQYVDGNAYTTGEKVQNQGKEYECQVGGWCSLGGPYEPGRGWAWPNAWKEIGNCGTSFSSLDSIKQSYKATCDVAPYQDGAAYQAGDEVQNFGKKYRCKVAGWCSLGGPYTPGTPNDWAWPSAWDEIGPCDGGSDNQLPQVNITSPEKGTQYQFGDEVVIKVDASDPDGSIAKVTFVVDGIIVGEDTSAPYEFSFVPDSSGNHNLLAEAVDDKGSLNNSSSVGIFVIEAGDCDAEPYQDGNTYQTGDEVANLGYKYRCLVGGWCSVGGAYTPGGPEDWAWPLAWEKLGPCAGGNTPPEVTVLTPTIVYADALPVTVPFRIRAKDPDGLEFPIYMNVPGGALPLLAQGNDEYEADWSFYEYKAYTYSGTAVDIKGAVTQFEIEITIKERTQGGDFLISKQEYNDLFPHRYGVDLETLEIDPAKDFFTYEAFVEAIERMKNIEVTFERRKGTNLYRLTRKDKTTDQTIVIRTDQDFDASWNQSKPIMTQIVDYGMFSNEGSEVIRKRELAAFFANIAQETTGGWDTAPGGRYAWGLYFREEVNPGSSYTVGSTTYPAVPGQSYHGRGPIQLSYNYNYGQVSEFLFGDKNVLLSNPERVLQDGALAFQTAIWFWMTPQYPKPSAHDVMVGNWTPTAYDLERNRKPGFGMTINIINGGVECGEGYEELKPTHRIGHYKKFTGIFNVSTDLDNNDCSECGCGLMEPMTGIEPEVLARTSQTIESTKMNMFPNPFEDKVSITFELKQNEIVSIHASDLIGNQFEKEIKNKRLTEGTYTFSWDTSKYPKGIYFYKVMIGKNTKVFKLVKR</sequence>
<dbReference type="SUPFAM" id="SSF49785">
    <property type="entry name" value="Galactose-binding domain-like"/>
    <property type="match status" value="1"/>
</dbReference>
<dbReference type="Proteomes" id="UP001597344">
    <property type="component" value="Unassembled WGS sequence"/>
</dbReference>
<accession>A0ABW5ASH8</accession>
<dbReference type="InterPro" id="IPR006584">
    <property type="entry name" value="Cellulose-bd_IV"/>
</dbReference>
<dbReference type="InterPro" id="IPR002037">
    <property type="entry name" value="Glyco_hydro_8"/>
</dbReference>
<name>A0ABW5ASH8_9FLAO</name>
<evidence type="ECO:0000256" key="10">
    <source>
        <dbReference type="ARBA" id="ARBA00023326"/>
    </source>
</evidence>
<keyword evidence="5 13" id="KW-0378">Hydrolase</keyword>
<protein>
    <recommendedName>
        <fullName evidence="3">cellulase</fullName>
        <ecNumber evidence="3">3.2.1.4</ecNumber>
    </recommendedName>
</protein>
<dbReference type="EC" id="3.2.1.4" evidence="3"/>
<evidence type="ECO:0000256" key="5">
    <source>
        <dbReference type="ARBA" id="ARBA00022801"/>
    </source>
</evidence>
<dbReference type="Gene3D" id="3.30.20.10">
    <property type="entry name" value="Endochitinase, domain 2"/>
    <property type="match status" value="1"/>
</dbReference>
<dbReference type="InterPro" id="IPR026444">
    <property type="entry name" value="Secre_tail"/>
</dbReference>
<dbReference type="Pfam" id="PF18962">
    <property type="entry name" value="Por_Secre_tail"/>
    <property type="match status" value="1"/>
</dbReference>
<keyword evidence="8" id="KW-1015">Disulfide bond</keyword>
<dbReference type="SMART" id="SM00495">
    <property type="entry name" value="ChtBD3"/>
    <property type="match status" value="3"/>
</dbReference>
<dbReference type="SMART" id="SM00089">
    <property type="entry name" value="PKD"/>
    <property type="match status" value="3"/>
</dbReference>
<dbReference type="Gene3D" id="2.10.10.20">
    <property type="entry name" value="Carbohydrate-binding module superfamily 5/12"/>
    <property type="match status" value="1"/>
</dbReference>
<keyword evidence="7" id="KW-0136">Cellulose degradation</keyword>
<dbReference type="Pfam" id="PF01270">
    <property type="entry name" value="Glyco_hydro_8"/>
    <property type="match status" value="1"/>
</dbReference>
<gene>
    <name evidence="13" type="ORF">ACFSJT_03430</name>
</gene>
<proteinExistence type="inferred from homology"/>
<reference evidence="14" key="1">
    <citation type="journal article" date="2019" name="Int. J. Syst. Evol. Microbiol.">
        <title>The Global Catalogue of Microorganisms (GCM) 10K type strain sequencing project: providing services to taxonomists for standard genome sequencing and annotation.</title>
        <authorList>
            <consortium name="The Broad Institute Genomics Platform"/>
            <consortium name="The Broad Institute Genome Sequencing Center for Infectious Disease"/>
            <person name="Wu L."/>
            <person name="Ma J."/>
        </authorList>
    </citation>
    <scope>NUCLEOTIDE SEQUENCE [LARGE SCALE GENOMIC DNA]</scope>
    <source>
        <strain evidence="14">DT92</strain>
    </source>
</reference>
<keyword evidence="10" id="KW-0119">Carbohydrate metabolism</keyword>
<dbReference type="InterPro" id="IPR005084">
    <property type="entry name" value="CBM6"/>
</dbReference>
<keyword evidence="9" id="KW-0326">Glycosidase</keyword>
<dbReference type="PANTHER" id="PTHR22595">
    <property type="entry name" value="CHITINASE-RELATED"/>
    <property type="match status" value="1"/>
</dbReference>
<feature type="domain" description="CBM6" evidence="12">
    <location>
        <begin position="515"/>
        <end position="653"/>
    </location>
</feature>
<feature type="signal peptide" evidence="11">
    <location>
        <begin position="1"/>
        <end position="26"/>
    </location>
</feature>
<dbReference type="Gene3D" id="2.60.40.10">
    <property type="entry name" value="Immunoglobulins"/>
    <property type="match status" value="3"/>
</dbReference>
<evidence type="ECO:0000313" key="13">
    <source>
        <dbReference type="EMBL" id="MFD2185829.1"/>
    </source>
</evidence>
<dbReference type="Pfam" id="PF17957">
    <property type="entry name" value="Big_7"/>
    <property type="match status" value="3"/>
</dbReference>
<evidence type="ECO:0000256" key="3">
    <source>
        <dbReference type="ARBA" id="ARBA00012601"/>
    </source>
</evidence>
<keyword evidence="4 11" id="KW-0732">Signal</keyword>
<evidence type="ECO:0000256" key="8">
    <source>
        <dbReference type="ARBA" id="ARBA00023157"/>
    </source>
</evidence>
<dbReference type="PROSITE" id="PS51175">
    <property type="entry name" value="CBM6"/>
    <property type="match status" value="1"/>
</dbReference>
<organism evidence="13 14">
    <name type="scientific">Aquimarina celericrescens</name>
    <dbReference type="NCBI Taxonomy" id="1964542"/>
    <lineage>
        <taxon>Bacteria</taxon>
        <taxon>Pseudomonadati</taxon>
        <taxon>Bacteroidota</taxon>
        <taxon>Flavobacteriia</taxon>
        <taxon>Flavobacteriales</taxon>
        <taxon>Flavobacteriaceae</taxon>
        <taxon>Aquimarina</taxon>
    </lineage>
</organism>
<dbReference type="Gene3D" id="2.60.120.260">
    <property type="entry name" value="Galactose-binding domain-like"/>
    <property type="match status" value="1"/>
</dbReference>
<dbReference type="CDD" id="cd04080">
    <property type="entry name" value="CBM6_cellulase-like"/>
    <property type="match status" value="1"/>
</dbReference>
<dbReference type="PANTHER" id="PTHR22595:SF79">
    <property type="entry name" value="CHITINASE 12"/>
    <property type="match status" value="1"/>
</dbReference>
<dbReference type="PRINTS" id="PR00735">
    <property type="entry name" value="GLHYDRLASE8"/>
</dbReference>
<keyword evidence="10" id="KW-0624">Polysaccharide degradation</keyword>
<dbReference type="RefSeq" id="WP_378318797.1">
    <property type="nucleotide sequence ID" value="NZ_JBHUHY010000002.1"/>
</dbReference>
<dbReference type="GO" id="GO:0016787">
    <property type="term" value="F:hydrolase activity"/>
    <property type="evidence" value="ECO:0007669"/>
    <property type="project" value="UniProtKB-KW"/>
</dbReference>
<dbReference type="CDD" id="cd00146">
    <property type="entry name" value="PKD"/>
    <property type="match status" value="1"/>
</dbReference>
<comment type="catalytic activity">
    <reaction evidence="1">
        <text>Endohydrolysis of (1-&gt;4)-beta-D-glucosidic linkages in cellulose, lichenin and cereal beta-D-glucans.</text>
        <dbReference type="EC" id="3.2.1.4"/>
    </reaction>
</comment>
<dbReference type="SUPFAM" id="SSF53955">
    <property type="entry name" value="Lysozyme-like"/>
    <property type="match status" value="1"/>
</dbReference>
<dbReference type="InterPro" id="IPR022409">
    <property type="entry name" value="PKD/Chitinase_dom"/>
</dbReference>
<dbReference type="Pfam" id="PF00182">
    <property type="entry name" value="Glyco_hydro_19"/>
    <property type="match status" value="1"/>
</dbReference>
<keyword evidence="6" id="KW-0611">Plant defense</keyword>
<dbReference type="InterPro" id="IPR012341">
    <property type="entry name" value="6hp_glycosidase-like_sf"/>
</dbReference>
<evidence type="ECO:0000256" key="2">
    <source>
        <dbReference type="ARBA" id="ARBA00009209"/>
    </source>
</evidence>
<dbReference type="InterPro" id="IPR003610">
    <property type="entry name" value="CBM5/12"/>
</dbReference>
<dbReference type="Gene3D" id="1.10.530.10">
    <property type="match status" value="1"/>
</dbReference>
<dbReference type="InterPro" id="IPR023346">
    <property type="entry name" value="Lysozyme-like_dom_sf"/>
</dbReference>
<dbReference type="CDD" id="cd00325">
    <property type="entry name" value="chitinase_GH19"/>
    <property type="match status" value="1"/>
</dbReference>
<comment type="similarity">
    <text evidence="2">Belongs to the glycosyl hydrolase 8 (cellulase D) family.</text>
</comment>
<dbReference type="InterPro" id="IPR008928">
    <property type="entry name" value="6-hairpin_glycosidase_sf"/>
</dbReference>
<dbReference type="SUPFAM" id="SSF48208">
    <property type="entry name" value="Six-hairpin glycosidases"/>
    <property type="match status" value="1"/>
</dbReference>
<dbReference type="EMBL" id="JBHUHY010000002">
    <property type="protein sequence ID" value="MFD2185829.1"/>
    <property type="molecule type" value="Genomic_DNA"/>
</dbReference>
<dbReference type="InterPro" id="IPR013783">
    <property type="entry name" value="Ig-like_fold"/>
</dbReference>
<feature type="chain" id="PRO_5046636973" description="cellulase" evidence="11">
    <location>
        <begin position="27"/>
        <end position="1564"/>
    </location>
</feature>
<evidence type="ECO:0000256" key="1">
    <source>
        <dbReference type="ARBA" id="ARBA00000966"/>
    </source>
</evidence>
<evidence type="ECO:0000313" key="14">
    <source>
        <dbReference type="Proteomes" id="UP001597344"/>
    </source>
</evidence>
<keyword evidence="14" id="KW-1185">Reference proteome</keyword>
<dbReference type="InterPro" id="IPR000726">
    <property type="entry name" value="Glyco_hydro_19_cat"/>
</dbReference>
<evidence type="ECO:0000256" key="6">
    <source>
        <dbReference type="ARBA" id="ARBA00022821"/>
    </source>
</evidence>
<evidence type="ECO:0000256" key="7">
    <source>
        <dbReference type="ARBA" id="ARBA00023001"/>
    </source>
</evidence>
<comment type="caution">
    <text evidence="13">The sequence shown here is derived from an EMBL/GenBank/DDBJ whole genome shotgun (WGS) entry which is preliminary data.</text>
</comment>
<dbReference type="NCBIfam" id="TIGR04183">
    <property type="entry name" value="Por_Secre_tail"/>
    <property type="match status" value="1"/>
</dbReference>
<dbReference type="PROSITE" id="PS00774">
    <property type="entry name" value="CHITINASE_19_2"/>
    <property type="match status" value="1"/>
</dbReference>
<dbReference type="InterPro" id="IPR008979">
    <property type="entry name" value="Galactose-bd-like_sf"/>
</dbReference>
<dbReference type="Pfam" id="PF03422">
    <property type="entry name" value="CBM_6"/>
    <property type="match status" value="1"/>
</dbReference>
<dbReference type="SMART" id="SM00606">
    <property type="entry name" value="CBD_IV"/>
    <property type="match status" value="1"/>
</dbReference>
<evidence type="ECO:0000256" key="11">
    <source>
        <dbReference type="SAM" id="SignalP"/>
    </source>
</evidence>